<evidence type="ECO:0000256" key="1">
    <source>
        <dbReference type="ARBA" id="ARBA00004286"/>
    </source>
</evidence>
<dbReference type="Gene3D" id="1.25.10.10">
    <property type="entry name" value="Leucine-rich Repeat Variant"/>
    <property type="match status" value="1"/>
</dbReference>
<evidence type="ECO:0000256" key="5">
    <source>
        <dbReference type="ARBA" id="ARBA00022776"/>
    </source>
</evidence>
<dbReference type="Proteomes" id="UP000826234">
    <property type="component" value="Unassembled WGS sequence"/>
</dbReference>
<evidence type="ECO:0000256" key="7">
    <source>
        <dbReference type="ARBA" id="ARBA00023306"/>
    </source>
</evidence>
<dbReference type="PANTHER" id="PTHR14418:SF5">
    <property type="entry name" value="CONDENSIN COMPLEX SUBUNIT 3"/>
    <property type="match status" value="1"/>
</dbReference>
<protein>
    <recommendedName>
        <fullName evidence="10">Nuclear condensin complex subunit 3 C-terminal domain-containing protein</fullName>
    </recommendedName>
</protein>
<evidence type="ECO:0000256" key="2">
    <source>
        <dbReference type="ARBA" id="ARBA00006533"/>
    </source>
</evidence>
<dbReference type="InterPro" id="IPR011989">
    <property type="entry name" value="ARM-like"/>
</dbReference>
<keyword evidence="7" id="KW-0131">Cell cycle</keyword>
<gene>
    <name evidence="11" type="ORF">JD844_027300</name>
</gene>
<feature type="region of interest" description="Disordered" evidence="9">
    <location>
        <begin position="893"/>
        <end position="1026"/>
    </location>
</feature>
<evidence type="ECO:0000256" key="6">
    <source>
        <dbReference type="ARBA" id="ARBA00023067"/>
    </source>
</evidence>
<evidence type="ECO:0000256" key="4">
    <source>
        <dbReference type="ARBA" id="ARBA00022618"/>
    </source>
</evidence>
<evidence type="ECO:0000313" key="11">
    <source>
        <dbReference type="EMBL" id="KAH0616289.1"/>
    </source>
</evidence>
<proteinExistence type="inferred from homology"/>
<keyword evidence="8" id="KW-0175">Coiled coil</keyword>
<keyword evidence="12" id="KW-1185">Reference proteome</keyword>
<dbReference type="PANTHER" id="PTHR14418">
    <property type="entry name" value="CONDENSIN COMPLEX SUBUNIT 3-RELATED"/>
    <property type="match status" value="1"/>
</dbReference>
<feature type="domain" description="Nuclear condensin complex subunit 3 C-terminal" evidence="10">
    <location>
        <begin position="557"/>
        <end position="855"/>
    </location>
</feature>
<keyword evidence="5" id="KW-0498">Mitosis</keyword>
<evidence type="ECO:0000259" key="10">
    <source>
        <dbReference type="Pfam" id="PF12719"/>
    </source>
</evidence>
<comment type="similarity">
    <text evidence="2">Belongs to the CND3 (condensin subunit 3) family.</text>
</comment>
<dbReference type="Pfam" id="PF12719">
    <property type="entry name" value="Cnd3"/>
    <property type="match status" value="1"/>
</dbReference>
<evidence type="ECO:0000256" key="3">
    <source>
        <dbReference type="ARBA" id="ARBA00022454"/>
    </source>
</evidence>
<evidence type="ECO:0000256" key="8">
    <source>
        <dbReference type="SAM" id="Coils"/>
    </source>
</evidence>
<evidence type="ECO:0000313" key="12">
    <source>
        <dbReference type="Proteomes" id="UP000826234"/>
    </source>
</evidence>
<organism evidence="11 12">
    <name type="scientific">Phrynosoma platyrhinos</name>
    <name type="common">Desert horned lizard</name>
    <dbReference type="NCBI Taxonomy" id="52577"/>
    <lineage>
        <taxon>Eukaryota</taxon>
        <taxon>Metazoa</taxon>
        <taxon>Chordata</taxon>
        <taxon>Craniata</taxon>
        <taxon>Vertebrata</taxon>
        <taxon>Euteleostomi</taxon>
        <taxon>Lepidosauria</taxon>
        <taxon>Squamata</taxon>
        <taxon>Bifurcata</taxon>
        <taxon>Unidentata</taxon>
        <taxon>Episquamata</taxon>
        <taxon>Toxicofera</taxon>
        <taxon>Iguania</taxon>
        <taxon>Phrynosomatidae</taxon>
        <taxon>Phrynosomatinae</taxon>
        <taxon>Phrynosoma</taxon>
    </lineage>
</organism>
<feature type="compositionally biased region" description="Basic and acidic residues" evidence="9">
    <location>
        <begin position="1011"/>
        <end position="1026"/>
    </location>
</feature>
<sequence length="1026" mass="116107">MKVEKTLHIKEAFQQAQKPHQNHAKLVTSLKHTYDELQEKNCFHEEFVHYLKYAIIIYKREPAVEQVINFVAKFVASFYEPEKDDAEEEETENSFLNYLFNFLLESHNANSNAVRFRVCQLINKLLGSLPENAQIEDELFDHINSAMLVRVKDKVPNVRIQAVLALSRLQDPKDNDCPVVNVYNNLIENDSNAEVRRAVLSCIGPSAKTLPKIVGRTMDVKETVRKLAYQVLAEKVHMKALTIGQRVKLLQQGLNDRSDCVKEVVQKQLLQAWLRLAEGNVLELLHRLDVESCPEVGISALNSVLSLSSLNDVIKNFTELDDRKVIPVEKLTAEIALFWKALCEYLKSHKEEEFLEYVLPEPAVYADYLLSYLENMPVLSQEEKEDIACIEHLMTKEFIGQQLILMLGCMDTTEEGGRKRLLTVLQEILMIPTTSTSLVPLLMEKLLHILKDDDRRIQILAEIISEVREGVITVDKPPDATEIRKQQLQLAEIKVKLMEAKDTLEKCVALQDFNQASLLKERIIELESVKSDLLKEAEEPQTKEICMEKNDPETLLKCLIMCNELLKQLSSSKGLGPTMDGIIESLIIPGVTNIHPAVRNMAVLCLSCCGLQSKDFASQHLALLLQVLQIDEMKIKLSALKAVFDQLMTFGIEPFKAKKEGNSQNENEENENEITLETEEETTTAHSLLHLLSGFLDSEFSELRTVSAEGLAKLIFTGRLISAKLLSRLVLLWYNPVTEEDTRLRHSLGVFFPLFAYSNRANQECFEEAFLPTLQILFNAPASSPLSEVDVTNVAELLVDLTRPSGLNQRIKNSQNYPDLTVHDNLAIKICNEILKDPTAPDVRIYAKVLSSLELNKDFTKDLLVLIGEVLEKVKDKACLRMIEKVKNNLDGGNHIGGDISEVPQEIDPSHISQDSGGSSIIHESDRTSDHPVHYEEETKTAQTIQEREDTTTKTRRVRSKAVKGLGEMEAKSVPRRRDCRTADSESESEEDHQPVSLASSRPSRRAKTAAFEKTRKNLSKFLDKE</sequence>
<feature type="coiled-coil region" evidence="8">
    <location>
        <begin position="483"/>
        <end position="536"/>
    </location>
</feature>
<accession>A0ABQ7SG52</accession>
<dbReference type="InterPro" id="IPR025977">
    <property type="entry name" value="Cnd3_C"/>
</dbReference>
<name>A0ABQ7SG52_PHRPL</name>
<comment type="caution">
    <text evidence="11">The sequence shown here is derived from an EMBL/GenBank/DDBJ whole genome shotgun (WGS) entry which is preliminary data.</text>
</comment>
<feature type="compositionally biased region" description="Basic and acidic residues" evidence="9">
    <location>
        <begin position="923"/>
        <end position="953"/>
    </location>
</feature>
<reference evidence="11 12" key="1">
    <citation type="journal article" date="2022" name="Gigascience">
        <title>A chromosome-level genome assembly and annotation of the desert horned lizard, Phrynosoma platyrhinos, provides insight into chromosomal rearrangements among reptiles.</title>
        <authorList>
            <person name="Koochekian N."/>
            <person name="Ascanio A."/>
            <person name="Farleigh K."/>
            <person name="Card D.C."/>
            <person name="Schield D.R."/>
            <person name="Castoe T.A."/>
            <person name="Jezkova T."/>
        </authorList>
    </citation>
    <scope>NUCLEOTIDE SEQUENCE [LARGE SCALE GENOMIC DNA]</scope>
    <source>
        <strain evidence="11">NK-2021</strain>
    </source>
</reference>
<feature type="compositionally biased region" description="Basic and acidic residues" evidence="9">
    <location>
        <begin position="967"/>
        <end position="984"/>
    </location>
</feature>
<dbReference type="InterPro" id="IPR016024">
    <property type="entry name" value="ARM-type_fold"/>
</dbReference>
<dbReference type="EMBL" id="JAIPUX010005290">
    <property type="protein sequence ID" value="KAH0616289.1"/>
    <property type="molecule type" value="Genomic_DNA"/>
</dbReference>
<dbReference type="SUPFAM" id="SSF48371">
    <property type="entry name" value="ARM repeat"/>
    <property type="match status" value="2"/>
</dbReference>
<keyword evidence="3" id="KW-0158">Chromosome</keyword>
<keyword evidence="4" id="KW-0132">Cell division</keyword>
<comment type="subcellular location">
    <subcellularLocation>
        <location evidence="1">Chromosome</location>
    </subcellularLocation>
</comment>
<keyword evidence="6" id="KW-0226">DNA condensation</keyword>
<dbReference type="InterPro" id="IPR027165">
    <property type="entry name" value="CND3"/>
</dbReference>
<evidence type="ECO:0000256" key="9">
    <source>
        <dbReference type="SAM" id="MobiDB-lite"/>
    </source>
</evidence>